<gene>
    <name evidence="2" type="ORF">FHR82_007792</name>
</gene>
<proteinExistence type="predicted"/>
<dbReference type="Gene3D" id="3.40.50.720">
    <property type="entry name" value="NAD(P)-binding Rossmann-like Domain"/>
    <property type="match status" value="1"/>
</dbReference>
<evidence type="ECO:0000256" key="1">
    <source>
        <dbReference type="SAM" id="MobiDB-lite"/>
    </source>
</evidence>
<feature type="compositionally biased region" description="Basic residues" evidence="1">
    <location>
        <begin position="61"/>
        <end position="71"/>
    </location>
</feature>
<sequence length="71" mass="7939">MLFAVEATRRWARDGITANALMPGAIYTNLQRHTSGRGSGKVPPELIRTPEHRSTWPPVSRRGHRSARGFT</sequence>
<dbReference type="RefSeq" id="WP_376706475.1">
    <property type="nucleotide sequence ID" value="NZ_JACHJQ010000010.1"/>
</dbReference>
<dbReference type="Proteomes" id="UP000520767">
    <property type="component" value="Unassembled WGS sequence"/>
</dbReference>
<name>A0A7W7QDA2_9PSEU</name>
<organism evidence="2 3">
    <name type="scientific">Actinophytocola algeriensis</name>
    <dbReference type="NCBI Taxonomy" id="1768010"/>
    <lineage>
        <taxon>Bacteria</taxon>
        <taxon>Bacillati</taxon>
        <taxon>Actinomycetota</taxon>
        <taxon>Actinomycetes</taxon>
        <taxon>Pseudonocardiales</taxon>
        <taxon>Pseudonocardiaceae</taxon>
    </lineage>
</organism>
<dbReference type="EMBL" id="JACHJQ010000010">
    <property type="protein sequence ID" value="MBB4911522.1"/>
    <property type="molecule type" value="Genomic_DNA"/>
</dbReference>
<dbReference type="AlphaFoldDB" id="A0A7W7QDA2"/>
<dbReference type="SUPFAM" id="SSF51735">
    <property type="entry name" value="NAD(P)-binding Rossmann-fold domains"/>
    <property type="match status" value="1"/>
</dbReference>
<comment type="caution">
    <text evidence="2">The sequence shown here is derived from an EMBL/GenBank/DDBJ whole genome shotgun (WGS) entry which is preliminary data.</text>
</comment>
<dbReference type="InterPro" id="IPR036291">
    <property type="entry name" value="NAD(P)-bd_dom_sf"/>
</dbReference>
<accession>A0A7W7QDA2</accession>
<evidence type="ECO:0000313" key="3">
    <source>
        <dbReference type="Proteomes" id="UP000520767"/>
    </source>
</evidence>
<protein>
    <submittedName>
        <fullName evidence="2">NAD(P)-dependent dehydrogenase (Short-subunit alcohol dehydrogenase family)</fullName>
    </submittedName>
</protein>
<evidence type="ECO:0000313" key="2">
    <source>
        <dbReference type="EMBL" id="MBB4911522.1"/>
    </source>
</evidence>
<reference evidence="2 3" key="1">
    <citation type="submission" date="2020-08" db="EMBL/GenBank/DDBJ databases">
        <title>Genomic Encyclopedia of Type Strains, Phase III (KMG-III): the genomes of soil and plant-associated and newly described type strains.</title>
        <authorList>
            <person name="Whitman W."/>
        </authorList>
    </citation>
    <scope>NUCLEOTIDE SEQUENCE [LARGE SCALE GENOMIC DNA]</scope>
    <source>
        <strain evidence="2 3">CECT 8960</strain>
    </source>
</reference>
<keyword evidence="3" id="KW-1185">Reference proteome</keyword>
<feature type="region of interest" description="Disordered" evidence="1">
    <location>
        <begin position="31"/>
        <end position="71"/>
    </location>
</feature>